<reference evidence="3 4" key="1">
    <citation type="journal article" date="2020" name="bioRxiv">
        <title>Sequence and annotation of 42 cannabis genomes reveals extensive copy number variation in cannabinoid synthesis and pathogen resistance genes.</title>
        <authorList>
            <person name="Mckernan K.J."/>
            <person name="Helbert Y."/>
            <person name="Kane L.T."/>
            <person name="Ebling H."/>
            <person name="Zhang L."/>
            <person name="Liu B."/>
            <person name="Eaton Z."/>
            <person name="Mclaughlin S."/>
            <person name="Kingan S."/>
            <person name="Baybayan P."/>
            <person name="Concepcion G."/>
            <person name="Jordan M."/>
            <person name="Riva A."/>
            <person name="Barbazuk W."/>
            <person name="Harkins T."/>
        </authorList>
    </citation>
    <scope>NUCLEOTIDE SEQUENCE [LARGE SCALE GENOMIC DNA]</scope>
    <source>
        <strain evidence="4">cv. Jamaican Lion 4</strain>
        <tissue evidence="3">Leaf</tissue>
    </source>
</reference>
<dbReference type="Pfam" id="PF14392">
    <property type="entry name" value="zf-CCHC_4"/>
    <property type="match status" value="1"/>
</dbReference>
<evidence type="ECO:0000313" key="3">
    <source>
        <dbReference type="EMBL" id="KAF4352541.1"/>
    </source>
</evidence>
<dbReference type="InterPro" id="IPR001878">
    <property type="entry name" value="Znf_CCHC"/>
</dbReference>
<feature type="domain" description="CCHC-type" evidence="2">
    <location>
        <begin position="38"/>
        <end position="53"/>
    </location>
</feature>
<evidence type="ECO:0000313" key="4">
    <source>
        <dbReference type="Proteomes" id="UP000525078"/>
    </source>
</evidence>
<dbReference type="GO" id="GO:0003676">
    <property type="term" value="F:nucleic acid binding"/>
    <property type="evidence" value="ECO:0007669"/>
    <property type="project" value="InterPro"/>
</dbReference>
<evidence type="ECO:0000259" key="2">
    <source>
        <dbReference type="PROSITE" id="PS50158"/>
    </source>
</evidence>
<dbReference type="InterPro" id="IPR025836">
    <property type="entry name" value="Zn_knuckle_CX2CX4HX4C"/>
</dbReference>
<dbReference type="EMBL" id="JAATIP010000312">
    <property type="protein sequence ID" value="KAF4352541.1"/>
    <property type="molecule type" value="Genomic_DNA"/>
</dbReference>
<organism evidence="3 4">
    <name type="scientific">Cannabis sativa</name>
    <name type="common">Hemp</name>
    <name type="synonym">Marijuana</name>
    <dbReference type="NCBI Taxonomy" id="3483"/>
    <lineage>
        <taxon>Eukaryota</taxon>
        <taxon>Viridiplantae</taxon>
        <taxon>Streptophyta</taxon>
        <taxon>Embryophyta</taxon>
        <taxon>Tracheophyta</taxon>
        <taxon>Spermatophyta</taxon>
        <taxon>Magnoliopsida</taxon>
        <taxon>eudicotyledons</taxon>
        <taxon>Gunneridae</taxon>
        <taxon>Pentapetalae</taxon>
        <taxon>rosids</taxon>
        <taxon>fabids</taxon>
        <taxon>Rosales</taxon>
        <taxon>Cannabaceae</taxon>
        <taxon>Cannabis</taxon>
    </lineage>
</organism>
<keyword evidence="1" id="KW-0863">Zinc-finger</keyword>
<gene>
    <name evidence="3" type="ORF">F8388_012237</name>
</gene>
<dbReference type="GO" id="GO:0008270">
    <property type="term" value="F:zinc ion binding"/>
    <property type="evidence" value="ECO:0007669"/>
    <property type="project" value="UniProtKB-KW"/>
</dbReference>
<keyword evidence="1" id="KW-0862">Zinc</keyword>
<protein>
    <recommendedName>
        <fullName evidence="2">CCHC-type domain-containing protein</fullName>
    </recommendedName>
</protein>
<evidence type="ECO:0000256" key="1">
    <source>
        <dbReference type="PROSITE-ProRule" id="PRU00047"/>
    </source>
</evidence>
<dbReference type="AlphaFoldDB" id="A0A7J6E2J5"/>
<comment type="caution">
    <text evidence="3">The sequence shown here is derived from an EMBL/GenBank/DDBJ whole genome shotgun (WGS) entry which is preliminary data.</text>
</comment>
<name>A0A7J6E2J5_CANSA</name>
<accession>A0A7J6E2J5</accession>
<dbReference type="Proteomes" id="UP000525078">
    <property type="component" value="Unassembled WGS sequence"/>
</dbReference>
<proteinExistence type="predicted"/>
<sequence>MRVELPVSKPILVGLHFPMEEGVCLWGYFKYENLPCLCYRCGIIGHEEPQCRKKRRMIQDDFNHTVPMYGPWVHYGSRPKHCFELIQAAEEAMELEQLNLGHVNGDEASGSAQTAAAATNFEPALIGTEIHQETLRNTEVGGHSGDGGRRYLKRLFQIPRRSLKVQPYKRVVRT</sequence>
<dbReference type="PROSITE" id="PS50158">
    <property type="entry name" value="ZF_CCHC"/>
    <property type="match status" value="1"/>
</dbReference>
<keyword evidence="1" id="KW-0479">Metal-binding</keyword>